<reference evidence="1 2" key="1">
    <citation type="submission" date="2018-09" db="EMBL/GenBank/DDBJ databases">
        <title>Genomic investigation of the strawberry pathogen Phytophthora fragariae indicates pathogenicity is determined by transcriptional variation in three key races.</title>
        <authorList>
            <person name="Adams T.M."/>
            <person name="Armitage A.D."/>
            <person name="Sobczyk M.K."/>
            <person name="Bates H.J."/>
            <person name="Dunwell J.M."/>
            <person name="Nellist C.F."/>
            <person name="Harrison R.J."/>
        </authorList>
    </citation>
    <scope>NUCLEOTIDE SEQUENCE [LARGE SCALE GENOMIC DNA]</scope>
    <source>
        <strain evidence="1 2">SCRP324</strain>
    </source>
</reference>
<dbReference type="EMBL" id="QXFU01002693">
    <property type="protein sequence ID" value="KAE8982620.1"/>
    <property type="molecule type" value="Genomic_DNA"/>
</dbReference>
<sequence>MAARLSSRCAESSRICRSTSSTWYLLVSLPVTRSADCLLRSPISSIPLASLLSCRRGPP</sequence>
<name>A0A6A3IKP6_9STRA</name>
<accession>A0A6A3IKP6</accession>
<dbReference type="Proteomes" id="UP000435112">
    <property type="component" value="Unassembled WGS sequence"/>
</dbReference>
<comment type="caution">
    <text evidence="1">The sequence shown here is derived from an EMBL/GenBank/DDBJ whole genome shotgun (WGS) entry which is preliminary data.</text>
</comment>
<gene>
    <name evidence="1" type="ORF">PR002_g23480</name>
</gene>
<organism evidence="1 2">
    <name type="scientific">Phytophthora rubi</name>
    <dbReference type="NCBI Taxonomy" id="129364"/>
    <lineage>
        <taxon>Eukaryota</taxon>
        <taxon>Sar</taxon>
        <taxon>Stramenopiles</taxon>
        <taxon>Oomycota</taxon>
        <taxon>Peronosporomycetes</taxon>
        <taxon>Peronosporales</taxon>
        <taxon>Peronosporaceae</taxon>
        <taxon>Phytophthora</taxon>
    </lineage>
</organism>
<proteinExistence type="predicted"/>
<evidence type="ECO:0000313" key="2">
    <source>
        <dbReference type="Proteomes" id="UP000435112"/>
    </source>
</evidence>
<evidence type="ECO:0000313" key="1">
    <source>
        <dbReference type="EMBL" id="KAE8982620.1"/>
    </source>
</evidence>
<dbReference type="AlphaFoldDB" id="A0A6A3IKP6"/>
<protein>
    <submittedName>
        <fullName evidence="1">Uncharacterized protein</fullName>
    </submittedName>
</protein>